<evidence type="ECO:0000313" key="3">
    <source>
        <dbReference type="Proteomes" id="UP000691718"/>
    </source>
</evidence>
<protein>
    <submittedName>
        <fullName evidence="2">(apollo) hypothetical protein</fullName>
    </submittedName>
</protein>
<dbReference type="Proteomes" id="UP000691718">
    <property type="component" value="Unassembled WGS sequence"/>
</dbReference>
<feature type="region of interest" description="Disordered" evidence="1">
    <location>
        <begin position="182"/>
        <end position="209"/>
    </location>
</feature>
<dbReference type="AlphaFoldDB" id="A0A8S3XIZ8"/>
<feature type="compositionally biased region" description="Basic residues" evidence="1">
    <location>
        <begin position="194"/>
        <end position="209"/>
    </location>
</feature>
<comment type="caution">
    <text evidence="2">The sequence shown here is derived from an EMBL/GenBank/DDBJ whole genome shotgun (WGS) entry which is preliminary data.</text>
</comment>
<evidence type="ECO:0000256" key="1">
    <source>
        <dbReference type="SAM" id="MobiDB-lite"/>
    </source>
</evidence>
<name>A0A8S3XIZ8_PARAO</name>
<proteinExistence type="predicted"/>
<organism evidence="2 3">
    <name type="scientific">Parnassius apollo</name>
    <name type="common">Apollo butterfly</name>
    <name type="synonym">Papilio apollo</name>
    <dbReference type="NCBI Taxonomy" id="110799"/>
    <lineage>
        <taxon>Eukaryota</taxon>
        <taxon>Metazoa</taxon>
        <taxon>Ecdysozoa</taxon>
        <taxon>Arthropoda</taxon>
        <taxon>Hexapoda</taxon>
        <taxon>Insecta</taxon>
        <taxon>Pterygota</taxon>
        <taxon>Neoptera</taxon>
        <taxon>Endopterygota</taxon>
        <taxon>Lepidoptera</taxon>
        <taxon>Glossata</taxon>
        <taxon>Ditrysia</taxon>
        <taxon>Papilionoidea</taxon>
        <taxon>Papilionidae</taxon>
        <taxon>Parnassiinae</taxon>
        <taxon>Parnassini</taxon>
        <taxon>Parnassius</taxon>
        <taxon>Parnassius</taxon>
    </lineage>
</organism>
<reference evidence="2" key="1">
    <citation type="submission" date="2021-04" db="EMBL/GenBank/DDBJ databases">
        <authorList>
            <person name="Tunstrom K."/>
        </authorList>
    </citation>
    <scope>NUCLEOTIDE SEQUENCE</scope>
</reference>
<feature type="compositionally biased region" description="Polar residues" evidence="1">
    <location>
        <begin position="182"/>
        <end position="193"/>
    </location>
</feature>
<feature type="compositionally biased region" description="Polar residues" evidence="1">
    <location>
        <begin position="34"/>
        <end position="45"/>
    </location>
</feature>
<evidence type="ECO:0000313" key="2">
    <source>
        <dbReference type="EMBL" id="CAG5027153.1"/>
    </source>
</evidence>
<feature type="region of interest" description="Disordered" evidence="1">
    <location>
        <begin position="1"/>
        <end position="125"/>
    </location>
</feature>
<sequence length="381" mass="42391">MLKWQRTQKIMALVPPAKAPSDDSSTSEDEVIINNYTKPKKQQSSDSEHNYESSEPRSYPSEIDDLSLDSHSEDEIPATPSPRPLQLQNESKSYLPNSKENSRPTTPPSPTPPQQNDCNIPEVPCSEVQTPISSASMPQDIMNDSILHIPTIPLSPLINQMFSPGPSNQPLPFTLNSVSSVLSPNMSPAAPNTRSKRRQNTKPKHPAAKKVKKFVRKPLSFKFRAGKLQYLATGRSFRSLAFSFRVSNSAVGIIVRETCKAIFDSLVSHHMPMPTDEMIHQNAELYWSKWGFPNCIGSLYECLIDDDGDDQLISQAYDQLISQAFVENNETDTSVLTHNEDSASHLITLDDLLGRCSTSAKTLKELALDALGEADRKKKLR</sequence>
<accession>A0A8S3XIZ8</accession>
<keyword evidence="3" id="KW-1185">Reference proteome</keyword>
<dbReference type="EMBL" id="CAJQZP010001184">
    <property type="protein sequence ID" value="CAG5027153.1"/>
    <property type="molecule type" value="Genomic_DNA"/>
</dbReference>
<dbReference type="OrthoDB" id="7515746at2759"/>
<feature type="compositionally biased region" description="Basic and acidic residues" evidence="1">
    <location>
        <begin position="46"/>
        <end position="55"/>
    </location>
</feature>
<feature type="compositionally biased region" description="Polar residues" evidence="1">
    <location>
        <begin position="86"/>
        <end position="99"/>
    </location>
</feature>
<gene>
    <name evidence="2" type="ORF">PAPOLLO_LOCUS18768</name>
</gene>